<dbReference type="CDD" id="cd14349">
    <property type="entry name" value="UBA_CF106"/>
    <property type="match status" value="1"/>
</dbReference>
<dbReference type="GO" id="GO:0016236">
    <property type="term" value="P:macroautophagy"/>
    <property type="evidence" value="ECO:0007669"/>
    <property type="project" value="TreeGrafter"/>
</dbReference>
<name>A0A7R9ETW7_9NEOP</name>
<gene>
    <name evidence="3" type="ORF">TBIB3V08_LOCUS3798</name>
</gene>
<proteinExistence type="predicted"/>
<sequence>MDVDNDVDQTLLQQFSCLGTTDRDELIKQLQILVGNNLNETAASFFLEMNNWNLQGAVCSYFDFEAPHKLPSMTLVRDMTIGEGESIPPRTKFTKTWRVQNSGDEVWPHGCVLRFSGGDQLCPEDRLAVLPVGPGCTTDLSLEMMSPDQPGIYESKWRMLTPAGCYFGDVIWVILTVAEGGTMALTQQLTHLSELGASPRVDETNLNPFGHSNRPSSQSLFQDSVQQTPDGDTNMITKRRVEDHGQDGWTKRSRTWRLKERTGDAWMREKFGEIDRNGRGCARRPAEVEM</sequence>
<dbReference type="EMBL" id="OD565284">
    <property type="protein sequence ID" value="CAD7441328.1"/>
    <property type="molecule type" value="Genomic_DNA"/>
</dbReference>
<dbReference type="InterPro" id="IPR013783">
    <property type="entry name" value="Ig-like_fold"/>
</dbReference>
<dbReference type="Pfam" id="PF14555">
    <property type="entry name" value="UBA_4"/>
    <property type="match status" value="1"/>
</dbReference>
<protein>
    <recommendedName>
        <fullName evidence="2">Nbr1 FW domain-containing protein</fullName>
    </recommendedName>
</protein>
<feature type="region of interest" description="Disordered" evidence="1">
    <location>
        <begin position="200"/>
        <end position="233"/>
    </location>
</feature>
<dbReference type="InterPro" id="IPR009060">
    <property type="entry name" value="UBA-like_sf"/>
</dbReference>
<dbReference type="InterPro" id="IPR039517">
    <property type="entry name" value="C6orf106_UBA-like"/>
</dbReference>
<dbReference type="CDD" id="cd14947">
    <property type="entry name" value="NBR1_like"/>
    <property type="match status" value="1"/>
</dbReference>
<reference evidence="3" key="1">
    <citation type="submission" date="2020-11" db="EMBL/GenBank/DDBJ databases">
        <authorList>
            <person name="Tran Van P."/>
        </authorList>
    </citation>
    <scope>NUCLEOTIDE SEQUENCE</scope>
</reference>
<evidence type="ECO:0000256" key="1">
    <source>
        <dbReference type="SAM" id="MobiDB-lite"/>
    </source>
</evidence>
<evidence type="ECO:0000259" key="2">
    <source>
        <dbReference type="Pfam" id="PF16158"/>
    </source>
</evidence>
<feature type="compositionally biased region" description="Polar residues" evidence="1">
    <location>
        <begin position="213"/>
        <end position="233"/>
    </location>
</feature>
<dbReference type="SUPFAM" id="SSF46934">
    <property type="entry name" value="UBA-like"/>
    <property type="match status" value="1"/>
</dbReference>
<dbReference type="GO" id="GO:0043130">
    <property type="term" value="F:ubiquitin binding"/>
    <property type="evidence" value="ECO:0007669"/>
    <property type="project" value="TreeGrafter"/>
</dbReference>
<dbReference type="GO" id="GO:0000407">
    <property type="term" value="C:phagophore assembly site"/>
    <property type="evidence" value="ECO:0007669"/>
    <property type="project" value="TreeGrafter"/>
</dbReference>
<feature type="domain" description="Nbr1 FW" evidence="2">
    <location>
        <begin position="80"/>
        <end position="177"/>
    </location>
</feature>
<dbReference type="PANTHER" id="PTHR20930:SF0">
    <property type="entry name" value="PROTEIN ILRUN"/>
    <property type="match status" value="1"/>
</dbReference>
<dbReference type="InterPro" id="IPR032350">
    <property type="entry name" value="Nbr1_FW"/>
</dbReference>
<dbReference type="PANTHER" id="PTHR20930">
    <property type="entry name" value="OVARIAN CARCINOMA ANTIGEN CA125-RELATED"/>
    <property type="match status" value="1"/>
</dbReference>
<dbReference type="Gene3D" id="2.60.40.10">
    <property type="entry name" value="Immunoglobulins"/>
    <property type="match status" value="1"/>
</dbReference>
<organism evidence="3">
    <name type="scientific">Timema bartmani</name>
    <dbReference type="NCBI Taxonomy" id="61472"/>
    <lineage>
        <taxon>Eukaryota</taxon>
        <taxon>Metazoa</taxon>
        <taxon>Ecdysozoa</taxon>
        <taxon>Arthropoda</taxon>
        <taxon>Hexapoda</taxon>
        <taxon>Insecta</taxon>
        <taxon>Pterygota</taxon>
        <taxon>Neoptera</taxon>
        <taxon>Polyneoptera</taxon>
        <taxon>Phasmatodea</taxon>
        <taxon>Timematodea</taxon>
        <taxon>Timematoidea</taxon>
        <taxon>Timematidae</taxon>
        <taxon>Timema</taxon>
    </lineage>
</organism>
<evidence type="ECO:0000313" key="3">
    <source>
        <dbReference type="EMBL" id="CAD7441328.1"/>
    </source>
</evidence>
<accession>A0A7R9ETW7</accession>
<dbReference type="Gene3D" id="1.10.8.10">
    <property type="entry name" value="DNA helicase RuvA subunit, C-terminal domain"/>
    <property type="match status" value="1"/>
</dbReference>
<dbReference type="AlphaFoldDB" id="A0A7R9ETW7"/>
<dbReference type="Pfam" id="PF16158">
    <property type="entry name" value="N_BRCA1_IG"/>
    <property type="match status" value="1"/>
</dbReference>